<dbReference type="STRING" id="151894.SAMN04488524_3147"/>
<dbReference type="Proteomes" id="UP000192756">
    <property type="component" value="Unassembled WGS sequence"/>
</dbReference>
<dbReference type="Gene3D" id="3.40.50.1010">
    <property type="entry name" value="5'-nuclease"/>
    <property type="match status" value="1"/>
</dbReference>
<organism evidence="2 3">
    <name type="scientific">Pedobacter africanus</name>
    <dbReference type="NCBI Taxonomy" id="151894"/>
    <lineage>
        <taxon>Bacteria</taxon>
        <taxon>Pseudomonadati</taxon>
        <taxon>Bacteroidota</taxon>
        <taxon>Sphingobacteriia</taxon>
        <taxon>Sphingobacteriales</taxon>
        <taxon>Sphingobacteriaceae</taxon>
        <taxon>Pedobacter</taxon>
    </lineage>
</organism>
<dbReference type="CDD" id="cd09872">
    <property type="entry name" value="PIN_Sll0205-like"/>
    <property type="match status" value="1"/>
</dbReference>
<protein>
    <submittedName>
        <fullName evidence="2">PIN domain nuclease, a component of toxin-antitoxin system (PIN domain)</fullName>
    </submittedName>
</protein>
<feature type="domain" description="PIN" evidence="1">
    <location>
        <begin position="4"/>
        <end position="123"/>
    </location>
</feature>
<dbReference type="PANTHER" id="PTHR36173:SF2">
    <property type="entry name" value="RIBONUCLEASE VAPC16"/>
    <property type="match status" value="1"/>
</dbReference>
<dbReference type="PANTHER" id="PTHR36173">
    <property type="entry name" value="RIBONUCLEASE VAPC16-RELATED"/>
    <property type="match status" value="1"/>
</dbReference>
<name>A0A1W2CR11_9SPHI</name>
<keyword evidence="3" id="KW-1185">Reference proteome</keyword>
<dbReference type="EMBL" id="FWXT01000002">
    <property type="protein sequence ID" value="SMC87695.1"/>
    <property type="molecule type" value="Genomic_DNA"/>
</dbReference>
<evidence type="ECO:0000313" key="3">
    <source>
        <dbReference type="Proteomes" id="UP000192756"/>
    </source>
</evidence>
<gene>
    <name evidence="2" type="ORF">SAMN04488524_3147</name>
</gene>
<dbReference type="InterPro" id="IPR052919">
    <property type="entry name" value="TA_system_RNase"/>
</dbReference>
<evidence type="ECO:0000313" key="2">
    <source>
        <dbReference type="EMBL" id="SMC87695.1"/>
    </source>
</evidence>
<evidence type="ECO:0000259" key="1">
    <source>
        <dbReference type="Pfam" id="PF01850"/>
    </source>
</evidence>
<dbReference type="RefSeq" id="WP_084239957.1">
    <property type="nucleotide sequence ID" value="NZ_FWXT01000002.1"/>
</dbReference>
<reference evidence="3" key="1">
    <citation type="submission" date="2017-04" db="EMBL/GenBank/DDBJ databases">
        <authorList>
            <person name="Varghese N."/>
            <person name="Submissions S."/>
        </authorList>
    </citation>
    <scope>NUCLEOTIDE SEQUENCE [LARGE SCALE GENOMIC DNA]</scope>
    <source>
        <strain evidence="3">DSM 12126</strain>
    </source>
</reference>
<dbReference type="OrthoDB" id="9798990at2"/>
<dbReference type="SUPFAM" id="SSF88723">
    <property type="entry name" value="PIN domain-like"/>
    <property type="match status" value="1"/>
</dbReference>
<dbReference type="InterPro" id="IPR029060">
    <property type="entry name" value="PIN-like_dom_sf"/>
</dbReference>
<dbReference type="Pfam" id="PF01850">
    <property type="entry name" value="PIN"/>
    <property type="match status" value="1"/>
</dbReference>
<dbReference type="InterPro" id="IPR041705">
    <property type="entry name" value="PIN_Sll0205"/>
</dbReference>
<accession>A0A1W2CR11</accession>
<dbReference type="InterPro" id="IPR002716">
    <property type="entry name" value="PIN_dom"/>
</dbReference>
<sequence length="132" mass="15132">MSFLLDSHTLLWAITDQKKLSRKVVAILEDGTNEVFVSSVTFWEISLKYGLGKLDLNNIVPEDLPKLSEETGFSFLPLLPVESAGYHKLNATWHRDPFDRMLIWQALNNNLTLLSKDKNVAQYRSVGLKQLW</sequence>
<proteinExistence type="predicted"/>
<dbReference type="AlphaFoldDB" id="A0A1W2CR11"/>